<name>M1QBS7_METMZ</name>
<evidence type="ECO:0000313" key="1">
    <source>
        <dbReference type="EMBL" id="AGF97693.1"/>
    </source>
</evidence>
<evidence type="ECO:0000313" key="2">
    <source>
        <dbReference type="Proteomes" id="UP000011718"/>
    </source>
</evidence>
<dbReference type="AlphaFoldDB" id="M1QBS7"/>
<dbReference type="Proteomes" id="UP000011718">
    <property type="component" value="Chromosome"/>
</dbReference>
<gene>
    <name evidence="1" type="ORF">MmTuc01_2383</name>
</gene>
<reference evidence="1 2" key="1">
    <citation type="journal article" date="2013" name="Genome Announc.">
        <title>Complete Genome of a Methanosarcina mazei Strain Isolated from Sediment Samples from an Amazonian Flooded Area.</title>
        <authorList>
            <person name="Assis das Gracas D."/>
            <person name="Thiago Juca Ramos R."/>
            <person name="Vieira Araujo A.C."/>
            <person name="Zahlouth R."/>
            <person name="Ribeiro Carneiro A."/>
            <person name="Souza Lopes T."/>
            <person name="Azevedo Barauna R."/>
            <person name="Azevedo V."/>
            <person name="Cruz Schneider M.P."/>
            <person name="Pellizari V.H."/>
            <person name="Silva A."/>
        </authorList>
    </citation>
    <scope>NUCLEOTIDE SEQUENCE [LARGE SCALE GENOMIC DNA]</scope>
    <source>
        <strain evidence="1 2">Tuc01</strain>
    </source>
</reference>
<dbReference type="EMBL" id="CP004144">
    <property type="protein sequence ID" value="AGF97693.1"/>
    <property type="molecule type" value="Genomic_DNA"/>
</dbReference>
<dbReference type="BioCyc" id="MMAZ1236903:G139K-2275-MONOMER"/>
<organism evidence="1 2">
    <name type="scientific">Methanosarcina mazei Tuc01</name>
    <dbReference type="NCBI Taxonomy" id="1236903"/>
    <lineage>
        <taxon>Archaea</taxon>
        <taxon>Methanobacteriati</taxon>
        <taxon>Methanobacteriota</taxon>
        <taxon>Stenosarchaea group</taxon>
        <taxon>Methanomicrobia</taxon>
        <taxon>Methanosarcinales</taxon>
        <taxon>Methanosarcinaceae</taxon>
        <taxon>Methanosarcina</taxon>
    </lineage>
</organism>
<proteinExistence type="predicted"/>
<dbReference type="HOGENOM" id="CLU_3039073_0_0_2"/>
<protein>
    <submittedName>
        <fullName evidence="1">Uncharacterized protein</fullName>
    </submittedName>
</protein>
<sequence>MESSFRQAETLFVGIKPYIEDKKVPEFSGKYMVFKVFSYSCIYQKFSRYNKIKK</sequence>
<accession>M1QBS7</accession>
<dbReference type="KEGG" id="mmaz:MmTuc01_2383"/>